<evidence type="ECO:0000256" key="1">
    <source>
        <dbReference type="ARBA" id="ARBA00022649"/>
    </source>
</evidence>
<dbReference type="Proteomes" id="UP000034057">
    <property type="component" value="Unassembled WGS sequence"/>
</dbReference>
<organism evidence="2 3">
    <name type="scientific">Candidatus Kaiserbacteria bacterium GW2011_GWA1_50_28</name>
    <dbReference type="NCBI Taxonomy" id="1618668"/>
    <lineage>
        <taxon>Bacteria</taxon>
        <taxon>Candidatus Kaiseribacteriota</taxon>
    </lineage>
</organism>
<dbReference type="InterPro" id="IPR035093">
    <property type="entry name" value="RelE/ParE_toxin_dom_sf"/>
</dbReference>
<gene>
    <name evidence="2" type="ORF">UY59_C0034G0003</name>
</gene>
<comment type="caution">
    <text evidence="2">The sequence shown here is derived from an EMBL/GenBank/DDBJ whole genome shotgun (WGS) entry which is preliminary data.</text>
</comment>
<dbReference type="Pfam" id="PF05016">
    <property type="entry name" value="ParE_toxin"/>
    <property type="match status" value="1"/>
</dbReference>
<dbReference type="SUPFAM" id="SSF143011">
    <property type="entry name" value="RelE-like"/>
    <property type="match status" value="1"/>
</dbReference>
<proteinExistence type="predicted"/>
<protein>
    <submittedName>
        <fullName evidence="2">Cytotoxic translational repressor of toxin-antitoxin stability system</fullName>
    </submittedName>
</protein>
<evidence type="ECO:0000313" key="2">
    <source>
        <dbReference type="EMBL" id="KKW17626.1"/>
    </source>
</evidence>
<evidence type="ECO:0000313" key="3">
    <source>
        <dbReference type="Proteomes" id="UP000034057"/>
    </source>
</evidence>
<dbReference type="EMBL" id="LCQO01000034">
    <property type="protein sequence ID" value="KKW17626.1"/>
    <property type="molecule type" value="Genomic_DNA"/>
</dbReference>
<reference evidence="2 3" key="1">
    <citation type="journal article" date="2015" name="Nature">
        <title>rRNA introns, odd ribosomes, and small enigmatic genomes across a large radiation of phyla.</title>
        <authorList>
            <person name="Brown C.T."/>
            <person name="Hug L.A."/>
            <person name="Thomas B.C."/>
            <person name="Sharon I."/>
            <person name="Castelle C.J."/>
            <person name="Singh A."/>
            <person name="Wilkins M.J."/>
            <person name="Williams K.H."/>
            <person name="Banfield J.F."/>
        </authorList>
    </citation>
    <scope>NUCLEOTIDE SEQUENCE [LARGE SCALE GENOMIC DNA]</scope>
</reference>
<keyword evidence="1" id="KW-1277">Toxin-antitoxin system</keyword>
<sequence>MKRTYARSSMLRIDIWPEARDFLESLPGKYRRQISAKIFSLAADPLLPRSKLLEGHAPFRRYRSGDYRIVYFVDKDVLKVPLIDKRGDDRVYRRLKQMFR</sequence>
<accession>A0A0G1WFT1</accession>
<dbReference type="InterPro" id="IPR007712">
    <property type="entry name" value="RelE/ParE_toxin"/>
</dbReference>
<dbReference type="AlphaFoldDB" id="A0A0G1WFT1"/>
<dbReference type="Gene3D" id="3.30.2310.20">
    <property type="entry name" value="RelE-like"/>
    <property type="match status" value="1"/>
</dbReference>
<name>A0A0G1WFT1_9BACT</name>